<dbReference type="NCBIfam" id="TIGR01171">
    <property type="entry name" value="rplB_bact"/>
    <property type="match status" value="1"/>
</dbReference>
<evidence type="ECO:0000313" key="8">
    <source>
        <dbReference type="EMBL" id="OGC70059.1"/>
    </source>
</evidence>
<dbReference type="GO" id="GO:0002181">
    <property type="term" value="P:cytoplasmic translation"/>
    <property type="evidence" value="ECO:0007669"/>
    <property type="project" value="TreeGrafter"/>
</dbReference>
<feature type="domain" description="Large ribosomal subunit protein uL2 C-terminal" evidence="6">
    <location>
        <begin position="121"/>
        <end position="252"/>
    </location>
</feature>
<dbReference type="GO" id="GO:0015934">
    <property type="term" value="C:large ribosomal subunit"/>
    <property type="evidence" value="ECO:0007669"/>
    <property type="project" value="InterPro"/>
</dbReference>
<dbReference type="InterPro" id="IPR012340">
    <property type="entry name" value="NA-bd_OB-fold"/>
</dbReference>
<sequence length="276" mass="30129">MIKTFKPTTSSTRFRKALVIETTTGEPEKKLTRSLIGHSGRNKGRVSVRHKERGSRKLYRIIDFKRDKREIPAKVATIEYDPNRGPNIALVFYADGEKRYILAPEGLQVGMTVISGPTAEPVLGNSLPLSAIPLGTQIHNIELNPNGGGILARGAGGYAQVLAKEGELVNLKLPSGEVKKISGRCYATIGVLGNADLRNVRLGKAGRNRHLGVRPTVRGVAMGNPKKDHPHAGSYKTTGIGMSSPKTPWGKIARGVRTRRRRNTDHTIVKSRHSKK</sequence>
<comment type="caution">
    <text evidence="8">The sequence shown here is derived from an EMBL/GenBank/DDBJ whole genome shotgun (WGS) entry which is preliminary data.</text>
</comment>
<feature type="region of interest" description="Disordered" evidence="5">
    <location>
        <begin position="218"/>
        <end position="252"/>
    </location>
</feature>
<proteinExistence type="inferred from homology"/>
<dbReference type="InterPro" id="IPR014726">
    <property type="entry name" value="Ribosomal_uL2_dom3"/>
</dbReference>
<feature type="domain" description="Large ribosomal subunit protein uL2 RNA-binding" evidence="7">
    <location>
        <begin position="40"/>
        <end position="115"/>
    </location>
</feature>
<protein>
    <recommendedName>
        <fullName evidence="4">50S ribosomal protein L2</fullName>
    </recommendedName>
</protein>
<organism evidence="8 9">
    <name type="scientific">candidate division WWE3 bacterium RIFOXYC1_FULL_39_7</name>
    <dbReference type="NCBI Taxonomy" id="1802643"/>
    <lineage>
        <taxon>Bacteria</taxon>
        <taxon>Katanobacteria</taxon>
    </lineage>
</organism>
<dbReference type="PANTHER" id="PTHR13691">
    <property type="entry name" value="RIBOSOMAL PROTEIN L2"/>
    <property type="match status" value="1"/>
</dbReference>
<feature type="region of interest" description="Disordered" evidence="5">
    <location>
        <begin position="257"/>
        <end position="276"/>
    </location>
</feature>
<name>A0A1F4WKZ8_UNCKA</name>
<evidence type="ECO:0000256" key="4">
    <source>
        <dbReference type="ARBA" id="ARBA00035459"/>
    </source>
</evidence>
<evidence type="ECO:0000256" key="2">
    <source>
        <dbReference type="ARBA" id="ARBA00022980"/>
    </source>
</evidence>
<dbReference type="InterPro" id="IPR002171">
    <property type="entry name" value="Ribosomal_uL2"/>
</dbReference>
<comment type="similarity">
    <text evidence="1">Belongs to the universal ribosomal protein uL2 family.</text>
</comment>
<dbReference type="SUPFAM" id="SSF50104">
    <property type="entry name" value="Translation proteins SH3-like domain"/>
    <property type="match status" value="1"/>
</dbReference>
<dbReference type="SUPFAM" id="SSF50249">
    <property type="entry name" value="Nucleic acid-binding proteins"/>
    <property type="match status" value="1"/>
</dbReference>
<dbReference type="SMART" id="SM01382">
    <property type="entry name" value="Ribosomal_L2_C"/>
    <property type="match status" value="1"/>
</dbReference>
<keyword evidence="3" id="KW-0687">Ribonucleoprotein</keyword>
<dbReference type="FunFam" id="2.30.30.30:FF:000001">
    <property type="entry name" value="50S ribosomal protein L2"/>
    <property type="match status" value="1"/>
</dbReference>
<reference evidence="8 9" key="1">
    <citation type="journal article" date="2016" name="Nat. Commun.">
        <title>Thousands of microbial genomes shed light on interconnected biogeochemical processes in an aquifer system.</title>
        <authorList>
            <person name="Anantharaman K."/>
            <person name="Brown C.T."/>
            <person name="Hug L.A."/>
            <person name="Sharon I."/>
            <person name="Castelle C.J."/>
            <person name="Probst A.J."/>
            <person name="Thomas B.C."/>
            <person name="Singh A."/>
            <person name="Wilkins M.J."/>
            <person name="Karaoz U."/>
            <person name="Brodie E.L."/>
            <person name="Williams K.H."/>
            <person name="Hubbard S.S."/>
            <person name="Banfield J.F."/>
        </authorList>
    </citation>
    <scope>NUCLEOTIDE SEQUENCE [LARGE SCALE GENOMIC DNA]</scope>
</reference>
<feature type="compositionally biased region" description="Polar residues" evidence="5">
    <location>
        <begin position="235"/>
        <end position="246"/>
    </location>
</feature>
<evidence type="ECO:0000259" key="6">
    <source>
        <dbReference type="SMART" id="SM01382"/>
    </source>
</evidence>
<evidence type="ECO:0000259" key="7">
    <source>
        <dbReference type="SMART" id="SM01383"/>
    </source>
</evidence>
<evidence type="ECO:0000256" key="5">
    <source>
        <dbReference type="SAM" id="MobiDB-lite"/>
    </source>
</evidence>
<dbReference type="Gene3D" id="2.40.50.140">
    <property type="entry name" value="Nucleic acid-binding proteins"/>
    <property type="match status" value="1"/>
</dbReference>
<dbReference type="EMBL" id="MEWA01000010">
    <property type="protein sequence ID" value="OGC70059.1"/>
    <property type="molecule type" value="Genomic_DNA"/>
</dbReference>
<dbReference type="GO" id="GO:0003735">
    <property type="term" value="F:structural constituent of ribosome"/>
    <property type="evidence" value="ECO:0007669"/>
    <property type="project" value="InterPro"/>
</dbReference>
<dbReference type="InterPro" id="IPR022666">
    <property type="entry name" value="Ribosomal_uL2_RNA-bd_dom"/>
</dbReference>
<evidence type="ECO:0000256" key="3">
    <source>
        <dbReference type="ARBA" id="ARBA00023274"/>
    </source>
</evidence>
<dbReference type="AlphaFoldDB" id="A0A1F4WKZ8"/>
<dbReference type="GO" id="GO:0003723">
    <property type="term" value="F:RNA binding"/>
    <property type="evidence" value="ECO:0007669"/>
    <property type="project" value="InterPro"/>
</dbReference>
<evidence type="ECO:0000313" key="9">
    <source>
        <dbReference type="Proteomes" id="UP000179113"/>
    </source>
</evidence>
<dbReference type="Gene3D" id="2.30.30.30">
    <property type="match status" value="1"/>
</dbReference>
<dbReference type="PANTHER" id="PTHR13691:SF5">
    <property type="entry name" value="LARGE RIBOSOMAL SUBUNIT PROTEIN UL2M"/>
    <property type="match status" value="1"/>
</dbReference>
<gene>
    <name evidence="8" type="ORF">A2415_00480</name>
</gene>
<dbReference type="GO" id="GO:0016740">
    <property type="term" value="F:transferase activity"/>
    <property type="evidence" value="ECO:0007669"/>
    <property type="project" value="InterPro"/>
</dbReference>
<dbReference type="InterPro" id="IPR014722">
    <property type="entry name" value="Rib_uL2_dom2"/>
</dbReference>
<dbReference type="SMART" id="SM01383">
    <property type="entry name" value="Ribosomal_L2"/>
    <property type="match status" value="1"/>
</dbReference>
<dbReference type="Pfam" id="PF00181">
    <property type="entry name" value="Ribosomal_L2_N"/>
    <property type="match status" value="1"/>
</dbReference>
<dbReference type="Proteomes" id="UP000179113">
    <property type="component" value="Unassembled WGS sequence"/>
</dbReference>
<accession>A0A1F4WKZ8</accession>
<dbReference type="Gene3D" id="4.10.950.10">
    <property type="entry name" value="Ribosomal protein L2, domain 3"/>
    <property type="match status" value="1"/>
</dbReference>
<dbReference type="PIRSF" id="PIRSF002158">
    <property type="entry name" value="Ribosomal_L2"/>
    <property type="match status" value="1"/>
</dbReference>
<evidence type="ECO:0000256" key="1">
    <source>
        <dbReference type="ARBA" id="ARBA00005636"/>
    </source>
</evidence>
<dbReference type="InterPro" id="IPR005880">
    <property type="entry name" value="Ribosomal_uL2_bac/org-type"/>
</dbReference>
<keyword evidence="2 8" id="KW-0689">Ribosomal protein</keyword>
<dbReference type="Pfam" id="PF03947">
    <property type="entry name" value="Ribosomal_L2_C"/>
    <property type="match status" value="1"/>
</dbReference>
<dbReference type="InterPro" id="IPR022669">
    <property type="entry name" value="Ribosomal_uL2_C"/>
</dbReference>
<dbReference type="InterPro" id="IPR008991">
    <property type="entry name" value="Translation_prot_SH3-like_sf"/>
</dbReference>